<dbReference type="AlphaFoldDB" id="A0A3N0Y9K1"/>
<evidence type="ECO:0000256" key="2">
    <source>
        <dbReference type="SAM" id="Phobius"/>
    </source>
</evidence>
<feature type="coiled-coil region" evidence="1">
    <location>
        <begin position="120"/>
        <end position="154"/>
    </location>
</feature>
<name>A0A3N0Y9K1_ANAGA</name>
<reference evidence="3 4" key="1">
    <citation type="submission" date="2018-10" db="EMBL/GenBank/DDBJ databases">
        <title>Genome assembly for a Yunnan-Guizhou Plateau 3E fish, Anabarilius grahami (Regan), and its evolutionary and genetic applications.</title>
        <authorList>
            <person name="Jiang W."/>
        </authorList>
    </citation>
    <scope>NUCLEOTIDE SEQUENCE [LARGE SCALE GENOMIC DNA]</scope>
    <source>
        <strain evidence="3">AG-KIZ</strain>
        <tissue evidence="3">Muscle</tissue>
    </source>
</reference>
<dbReference type="Proteomes" id="UP000281406">
    <property type="component" value="Unassembled WGS sequence"/>
</dbReference>
<accession>A0A3N0Y9K1</accession>
<evidence type="ECO:0000313" key="4">
    <source>
        <dbReference type="Proteomes" id="UP000281406"/>
    </source>
</evidence>
<evidence type="ECO:0000313" key="3">
    <source>
        <dbReference type="EMBL" id="ROL42490.1"/>
    </source>
</evidence>
<gene>
    <name evidence="3" type="ORF">DPX16_9613</name>
</gene>
<evidence type="ECO:0000256" key="1">
    <source>
        <dbReference type="SAM" id="Coils"/>
    </source>
</evidence>
<organism evidence="3 4">
    <name type="scientific">Anabarilius grahami</name>
    <name type="common">Kanglang fish</name>
    <name type="synonym">Barilius grahami</name>
    <dbReference type="NCBI Taxonomy" id="495550"/>
    <lineage>
        <taxon>Eukaryota</taxon>
        <taxon>Metazoa</taxon>
        <taxon>Chordata</taxon>
        <taxon>Craniata</taxon>
        <taxon>Vertebrata</taxon>
        <taxon>Euteleostomi</taxon>
        <taxon>Actinopterygii</taxon>
        <taxon>Neopterygii</taxon>
        <taxon>Teleostei</taxon>
        <taxon>Ostariophysi</taxon>
        <taxon>Cypriniformes</taxon>
        <taxon>Xenocyprididae</taxon>
        <taxon>Xenocypridinae</taxon>
        <taxon>Xenocypridinae incertae sedis</taxon>
        <taxon>Anabarilius</taxon>
    </lineage>
</organism>
<feature type="transmembrane region" description="Helical" evidence="2">
    <location>
        <begin position="69"/>
        <end position="89"/>
    </location>
</feature>
<protein>
    <submittedName>
        <fullName evidence="3">Uncharacterized protein</fullName>
    </submittedName>
</protein>
<keyword evidence="4" id="KW-1185">Reference proteome</keyword>
<sequence>MSHYSNVNIPGKHEMDRDDEEEMNIYADADPINSFDIRTETSDTKRHQTLQHTGSDCVRIRSSRAAPMCLALLCVLLLTAVIVMCVYIHTKSTNYTEERNELLTNNTYLTEERDQLLTRNMQLTKERDGLSSNNQDLIKQRDQLKKEKNELLKLGSGRLESLMEVEQRTVL</sequence>
<comment type="caution">
    <text evidence="3">The sequence shown here is derived from an EMBL/GenBank/DDBJ whole genome shotgun (WGS) entry which is preliminary data.</text>
</comment>
<proteinExistence type="predicted"/>
<dbReference type="EMBL" id="RJVU01049603">
    <property type="protein sequence ID" value="ROL42490.1"/>
    <property type="molecule type" value="Genomic_DNA"/>
</dbReference>
<keyword evidence="2" id="KW-0472">Membrane</keyword>
<dbReference type="Gene3D" id="1.20.5.400">
    <property type="match status" value="1"/>
</dbReference>
<keyword evidence="2" id="KW-0812">Transmembrane</keyword>
<keyword evidence="1" id="KW-0175">Coiled coil</keyword>
<keyword evidence="2" id="KW-1133">Transmembrane helix</keyword>